<dbReference type="AlphaFoldDB" id="A0A3M7S9C2"/>
<dbReference type="Proteomes" id="UP000276133">
    <property type="component" value="Unassembled WGS sequence"/>
</dbReference>
<accession>A0A3M7S9C2</accession>
<name>A0A3M7S9C2_BRAPC</name>
<evidence type="ECO:0000313" key="1">
    <source>
        <dbReference type="EMBL" id="RNA32372.1"/>
    </source>
</evidence>
<comment type="caution">
    <text evidence="1">The sequence shown here is derived from an EMBL/GenBank/DDBJ whole genome shotgun (WGS) entry which is preliminary data.</text>
</comment>
<proteinExistence type="predicted"/>
<evidence type="ECO:0000313" key="2">
    <source>
        <dbReference type="Proteomes" id="UP000276133"/>
    </source>
</evidence>
<gene>
    <name evidence="1" type="ORF">BpHYR1_052927</name>
</gene>
<sequence length="94" mass="10518">MNNFNLNFINIRGWIITCSFIRLFSFFESSSSSNFFKTCGLVKTSPPSFGIQGIEPFPHAGLLYFSCALFSDSSVVKEESERVEKNLGSLSVFV</sequence>
<protein>
    <submittedName>
        <fullName evidence="1">Uncharacterized protein</fullName>
    </submittedName>
</protein>
<dbReference type="EMBL" id="REGN01001813">
    <property type="protein sequence ID" value="RNA32372.1"/>
    <property type="molecule type" value="Genomic_DNA"/>
</dbReference>
<reference evidence="1 2" key="1">
    <citation type="journal article" date="2018" name="Sci. Rep.">
        <title>Genomic signatures of local adaptation to the degree of environmental predictability in rotifers.</title>
        <authorList>
            <person name="Franch-Gras L."/>
            <person name="Hahn C."/>
            <person name="Garcia-Roger E.M."/>
            <person name="Carmona M.J."/>
            <person name="Serra M."/>
            <person name="Gomez A."/>
        </authorList>
    </citation>
    <scope>NUCLEOTIDE SEQUENCE [LARGE SCALE GENOMIC DNA]</scope>
    <source>
        <strain evidence="1">HYR1</strain>
    </source>
</reference>
<keyword evidence="2" id="KW-1185">Reference proteome</keyword>
<organism evidence="1 2">
    <name type="scientific">Brachionus plicatilis</name>
    <name type="common">Marine rotifer</name>
    <name type="synonym">Brachionus muelleri</name>
    <dbReference type="NCBI Taxonomy" id="10195"/>
    <lineage>
        <taxon>Eukaryota</taxon>
        <taxon>Metazoa</taxon>
        <taxon>Spiralia</taxon>
        <taxon>Gnathifera</taxon>
        <taxon>Rotifera</taxon>
        <taxon>Eurotatoria</taxon>
        <taxon>Monogononta</taxon>
        <taxon>Pseudotrocha</taxon>
        <taxon>Ploima</taxon>
        <taxon>Brachionidae</taxon>
        <taxon>Brachionus</taxon>
    </lineage>
</organism>